<evidence type="ECO:0000313" key="1">
    <source>
        <dbReference type="EMBL" id="EMS57866.1"/>
    </source>
</evidence>
<sequence length="143" mass="14714">MALIRSLLVLLLLLCSADASGTLAPAHAPATGLEAEKFCFGIGTNDQTLTCLANAAAACLATSAVIEESTFLACFVADAGFASQCLAAGPPQHGKQEEHCIGIGISNDRMTCLGLVGWSCRGNRFGILGFVPCYLGSSMKCIV</sequence>
<dbReference type="OMA" id="AGFASQC"/>
<organism evidence="1">
    <name type="scientific">Triticum urartu</name>
    <name type="common">Red wild einkorn</name>
    <name type="synonym">Crithodium urartu</name>
    <dbReference type="NCBI Taxonomy" id="4572"/>
    <lineage>
        <taxon>Eukaryota</taxon>
        <taxon>Viridiplantae</taxon>
        <taxon>Streptophyta</taxon>
        <taxon>Embryophyta</taxon>
        <taxon>Tracheophyta</taxon>
        <taxon>Spermatophyta</taxon>
        <taxon>Magnoliopsida</taxon>
        <taxon>Liliopsida</taxon>
        <taxon>Poales</taxon>
        <taxon>Poaceae</taxon>
        <taxon>BOP clade</taxon>
        <taxon>Pooideae</taxon>
        <taxon>Triticodae</taxon>
        <taxon>Triticeae</taxon>
        <taxon>Triticinae</taxon>
        <taxon>Triticum</taxon>
    </lineage>
</organism>
<dbReference type="AlphaFoldDB" id="M7ZDZ6"/>
<gene>
    <name evidence="1" type="ORF">TRIUR3_30812</name>
</gene>
<accession>M7ZDZ6</accession>
<reference evidence="1" key="1">
    <citation type="journal article" date="2013" name="Nature">
        <title>Draft genome of the wheat A-genome progenitor Triticum urartu.</title>
        <authorList>
            <person name="Ling H.Q."/>
            <person name="Zhao S."/>
            <person name="Liu D."/>
            <person name="Wang J."/>
            <person name="Sun H."/>
            <person name="Zhang C."/>
            <person name="Fan H."/>
            <person name="Li D."/>
            <person name="Dong L."/>
            <person name="Tao Y."/>
            <person name="Gao C."/>
            <person name="Wu H."/>
            <person name="Li Y."/>
            <person name="Cui Y."/>
            <person name="Guo X."/>
            <person name="Zheng S."/>
            <person name="Wang B."/>
            <person name="Yu K."/>
            <person name="Liang Q."/>
            <person name="Yang W."/>
            <person name="Lou X."/>
            <person name="Chen J."/>
            <person name="Feng M."/>
            <person name="Jian J."/>
            <person name="Zhang X."/>
            <person name="Luo G."/>
            <person name="Jiang Y."/>
            <person name="Liu J."/>
            <person name="Wang Z."/>
            <person name="Sha Y."/>
            <person name="Zhang B."/>
            <person name="Wu H."/>
            <person name="Tang D."/>
            <person name="Shen Q."/>
            <person name="Xue P."/>
            <person name="Zou S."/>
            <person name="Wang X."/>
            <person name="Liu X."/>
            <person name="Wang F."/>
            <person name="Yang Y."/>
            <person name="An X."/>
            <person name="Dong Z."/>
            <person name="Zhang K."/>
            <person name="Zhang X."/>
            <person name="Luo M.C."/>
            <person name="Dvorak J."/>
            <person name="Tong Y."/>
            <person name="Wang J."/>
            <person name="Yang H."/>
            <person name="Li Z."/>
            <person name="Wang D."/>
            <person name="Zhang A."/>
            <person name="Wang J."/>
        </authorList>
    </citation>
    <scope>NUCLEOTIDE SEQUENCE</scope>
</reference>
<name>M7ZDZ6_TRIUA</name>
<dbReference type="EMBL" id="KD139045">
    <property type="protein sequence ID" value="EMS57866.1"/>
    <property type="molecule type" value="Genomic_DNA"/>
</dbReference>
<proteinExistence type="predicted"/>
<protein>
    <submittedName>
        <fullName evidence="1">Uncharacterized protein</fullName>
    </submittedName>
</protein>